<dbReference type="Pfam" id="PF10129">
    <property type="entry name" value="OpgC_C"/>
    <property type="match status" value="1"/>
</dbReference>
<evidence type="ECO:0000313" key="3">
    <source>
        <dbReference type="EMBL" id="NEU96799.1"/>
    </source>
</evidence>
<feature type="transmembrane region" description="Helical" evidence="2">
    <location>
        <begin position="237"/>
        <end position="259"/>
    </location>
</feature>
<feature type="transmembrane region" description="Helical" evidence="2">
    <location>
        <begin position="155"/>
        <end position="174"/>
    </location>
</feature>
<dbReference type="RefSeq" id="WP_163153648.1">
    <property type="nucleotide sequence ID" value="NZ_VKHP01000042.1"/>
</dbReference>
<dbReference type="PANTHER" id="PTHR38592:SF3">
    <property type="entry name" value="BLL4819 PROTEIN"/>
    <property type="match status" value="1"/>
</dbReference>
<dbReference type="EMBL" id="VKHP01000042">
    <property type="protein sequence ID" value="NEU96799.1"/>
    <property type="molecule type" value="Genomic_DNA"/>
</dbReference>
<sequence>MHDRTHTSKRLIGETPPQFRSTGRDPRIDVCRGIALWWIFLDHIPNNVGSWLTLRNYGFCDAAEIFMFVSGVTCALAYGRTRQRDGWKGMIGRSLRRGWDIYAAFLLLTLACAVLIYVAGKDLADESNTRVLFERPGATLAHAAIMQYRPVNTDVLPVFVICHVLFAPLLWLLLRAPSLTLGLSLLLYALVHLFGLRVPAWPEGVWFFNPLAWQVLVVLGAWYVIEGEKIRRWVTSRAVLVLAALYLAFGLALALGHAIPLMPQTWADHVFPLDKSNLSPLRLLHFLALAVVASWLVPKGWRGLSAPLLRGARCCGENSLPIYCLGVLLVLVSQFDLFDISNRISTQIALSLAGILMMIVVAALLNALSTRRKPAADAVDRDRQGRACATADSRSYAIDVPPLMKV</sequence>
<name>A0A6P1BEU7_9BRAD</name>
<dbReference type="InterPro" id="IPR014550">
    <property type="entry name" value="UCP028704_OpgC"/>
</dbReference>
<proteinExistence type="predicted"/>
<accession>A0A6P1BEU7</accession>
<feature type="transmembrane region" description="Helical" evidence="2">
    <location>
        <begin position="344"/>
        <end position="365"/>
    </location>
</feature>
<gene>
    <name evidence="3" type="ORF">FNJ47_13345</name>
</gene>
<dbReference type="PANTHER" id="PTHR38592">
    <property type="entry name" value="BLL4819 PROTEIN"/>
    <property type="match status" value="1"/>
</dbReference>
<keyword evidence="4" id="KW-1185">Reference proteome</keyword>
<evidence type="ECO:0000256" key="1">
    <source>
        <dbReference type="SAM" id="MobiDB-lite"/>
    </source>
</evidence>
<keyword evidence="2" id="KW-0812">Transmembrane</keyword>
<dbReference type="PIRSF" id="PIRSF028704">
    <property type="entry name" value="UPC028704"/>
    <property type="match status" value="1"/>
</dbReference>
<reference evidence="3 4" key="1">
    <citation type="journal article" date="2020" name="Arch. Microbiol.">
        <title>Bradyrhizobium uaiense sp. nov., a new highly efficient cowpea symbiont.</title>
        <authorList>
            <person name="Cabral Michel D."/>
            <person name="Azarias Guimaraes A."/>
            <person name="Martins da Costa E."/>
            <person name="Soares de Carvalho T."/>
            <person name="Balsanelli E."/>
            <person name="Willems A."/>
            <person name="Maltempi de Souza E."/>
            <person name="de Souza Moreira F.M."/>
        </authorList>
    </citation>
    <scope>NUCLEOTIDE SEQUENCE [LARGE SCALE GENOMIC DNA]</scope>
    <source>
        <strain evidence="3 4">UFLA 03-164</strain>
    </source>
</reference>
<feature type="transmembrane region" description="Helical" evidence="2">
    <location>
        <begin position="181"/>
        <end position="200"/>
    </location>
</feature>
<evidence type="ECO:0000313" key="4">
    <source>
        <dbReference type="Proteomes" id="UP000468531"/>
    </source>
</evidence>
<evidence type="ECO:0000256" key="2">
    <source>
        <dbReference type="SAM" id="Phobius"/>
    </source>
</evidence>
<comment type="caution">
    <text evidence="3">The sequence shown here is derived from an EMBL/GenBank/DDBJ whole genome shotgun (WGS) entry which is preliminary data.</text>
</comment>
<feature type="region of interest" description="Disordered" evidence="1">
    <location>
        <begin position="1"/>
        <end position="23"/>
    </location>
</feature>
<dbReference type="Proteomes" id="UP000468531">
    <property type="component" value="Unassembled WGS sequence"/>
</dbReference>
<feature type="transmembrane region" description="Helical" evidence="2">
    <location>
        <begin position="206"/>
        <end position="225"/>
    </location>
</feature>
<dbReference type="AlphaFoldDB" id="A0A6P1BEU7"/>
<feature type="transmembrane region" description="Helical" evidence="2">
    <location>
        <begin position="319"/>
        <end position="338"/>
    </location>
</feature>
<keyword evidence="2" id="KW-1133">Transmembrane helix</keyword>
<feature type="transmembrane region" description="Helical" evidence="2">
    <location>
        <begin position="99"/>
        <end position="120"/>
    </location>
</feature>
<protein>
    <submittedName>
        <fullName evidence="3">OpgC domain-containing protein</fullName>
    </submittedName>
</protein>
<feature type="transmembrane region" description="Helical" evidence="2">
    <location>
        <begin position="279"/>
        <end position="298"/>
    </location>
</feature>
<organism evidence="3 4">
    <name type="scientific">Bradyrhizobium uaiense</name>
    <dbReference type="NCBI Taxonomy" id="2594946"/>
    <lineage>
        <taxon>Bacteria</taxon>
        <taxon>Pseudomonadati</taxon>
        <taxon>Pseudomonadota</taxon>
        <taxon>Alphaproteobacteria</taxon>
        <taxon>Hyphomicrobiales</taxon>
        <taxon>Nitrobacteraceae</taxon>
        <taxon>Bradyrhizobium</taxon>
    </lineage>
</organism>
<keyword evidence="2" id="KW-0472">Membrane</keyword>